<accession>A0A813GIQ2</accession>
<evidence type="ECO:0000313" key="6">
    <source>
        <dbReference type="Proteomes" id="UP000654075"/>
    </source>
</evidence>
<gene>
    <name evidence="5" type="ORF">PGLA1383_LOCUS41954</name>
</gene>
<feature type="repeat" description="PPR" evidence="2">
    <location>
        <begin position="412"/>
        <end position="446"/>
    </location>
</feature>
<keyword evidence="1" id="KW-0677">Repeat</keyword>
<dbReference type="InterPro" id="IPR011990">
    <property type="entry name" value="TPR-like_helical_dom_sf"/>
</dbReference>
<feature type="repeat" description="PPR" evidence="2">
    <location>
        <begin position="340"/>
        <end position="374"/>
    </location>
</feature>
<feature type="compositionally biased region" description="Basic residues" evidence="3">
    <location>
        <begin position="11"/>
        <end position="23"/>
    </location>
</feature>
<reference evidence="5" key="1">
    <citation type="submission" date="2021-02" db="EMBL/GenBank/DDBJ databases">
        <authorList>
            <person name="Dougan E. K."/>
            <person name="Rhodes N."/>
            <person name="Thang M."/>
            <person name="Chan C."/>
        </authorList>
    </citation>
    <scope>NUCLEOTIDE SEQUENCE</scope>
</reference>
<feature type="domain" description="PROP1-like PPR" evidence="4">
    <location>
        <begin position="343"/>
        <end position="468"/>
    </location>
</feature>
<dbReference type="PROSITE" id="PS51375">
    <property type="entry name" value="PPR"/>
    <property type="match status" value="4"/>
</dbReference>
<dbReference type="OrthoDB" id="185373at2759"/>
<dbReference type="Pfam" id="PF17177">
    <property type="entry name" value="PPR_long"/>
    <property type="match status" value="1"/>
</dbReference>
<dbReference type="Pfam" id="PF01535">
    <property type="entry name" value="PPR"/>
    <property type="match status" value="3"/>
</dbReference>
<evidence type="ECO:0000259" key="4">
    <source>
        <dbReference type="Pfam" id="PF17177"/>
    </source>
</evidence>
<organism evidence="5 6">
    <name type="scientific">Polarella glacialis</name>
    <name type="common">Dinoflagellate</name>
    <dbReference type="NCBI Taxonomy" id="89957"/>
    <lineage>
        <taxon>Eukaryota</taxon>
        <taxon>Sar</taxon>
        <taxon>Alveolata</taxon>
        <taxon>Dinophyceae</taxon>
        <taxon>Suessiales</taxon>
        <taxon>Suessiaceae</taxon>
        <taxon>Polarella</taxon>
    </lineage>
</organism>
<dbReference type="NCBIfam" id="TIGR00756">
    <property type="entry name" value="PPR"/>
    <property type="match status" value="2"/>
</dbReference>
<evidence type="ECO:0000256" key="1">
    <source>
        <dbReference type="ARBA" id="ARBA00022737"/>
    </source>
</evidence>
<dbReference type="AlphaFoldDB" id="A0A813GIQ2"/>
<dbReference type="Gene3D" id="1.25.40.10">
    <property type="entry name" value="Tetratricopeptide repeat domain"/>
    <property type="match status" value="3"/>
</dbReference>
<dbReference type="Pfam" id="PF13041">
    <property type="entry name" value="PPR_2"/>
    <property type="match status" value="1"/>
</dbReference>
<comment type="caution">
    <text evidence="5">The sequence shown here is derived from an EMBL/GenBank/DDBJ whole genome shotgun (WGS) entry which is preliminary data.</text>
</comment>
<protein>
    <recommendedName>
        <fullName evidence="4">PROP1-like PPR domain-containing protein</fullName>
    </recommendedName>
</protein>
<dbReference type="InterPro" id="IPR033443">
    <property type="entry name" value="PROP1-like_PPR_dom"/>
</dbReference>
<feature type="repeat" description="PPR" evidence="2">
    <location>
        <begin position="89"/>
        <end position="123"/>
    </location>
</feature>
<sequence length="760" mass="81224">MVWSASSRGLGHGHGKQSGHPKLRRDGSSQNRHSAVAFHASLDGDRNNLIYATNLIARLGQAGNWQQVLANLGRLWLRPASESKRGAADVVLCTTAIKACARSGKWMQCCSILNDMLKYGPEPNIITFNVAIGAHAADGPANLAVYLLEAMRVVAVQADAISYGAAIASCGRSGLWEQALMLLRCMRTKLLEASVVSFGASLSACAAAACWNSVLDLLAGLREHGIKPDPAACSSAVSSLVPSGRWDRALQLLRFFQDSGTSGEGIELSLVAGFNAGINACAKALRWDAALQLLSRMRSSRVFSDIISYNTALSACEKGRQWRTALQLFSEVDIQKLSAGLTTYNSMLSACDKSWQARPALQLFTQMKHLALEPDRATFNAVISACGSQAHSYWKVGLRLLQEMEHSSAIPGQRTCTETVRSCAASGHWKEALTLFASMRARQVEPDHLTWNSMLAACHEGADVEGANVCHLVVDILHALPGLDVEAFASAAGVLETHGESSSMPALLGQVPKRMLYLRAAFMVASSSNHASDISLPIAKGQPSSTECLLITGEELLSWHGAWGGDAIAAFQRQVVLPAVARLQKLVYGVRGFSRRAGFVFQDPVLQQVVSLGSAGTQLYLEQLELPSAVLGDLSSLPPAAVTGGRRLPAIAAAVCSVRSWSSKARTHARRDCHSAIRETARRQPEAQVLAAWVSQAFAPSRPDGPSSGGHPQGWSTSVGADTLIPVYSHHDRSGHAERQALHASLTTARLIADARKVGT</sequence>
<dbReference type="InterPro" id="IPR002885">
    <property type="entry name" value="PPR_rpt"/>
</dbReference>
<feature type="region of interest" description="Disordered" evidence="3">
    <location>
        <begin position="1"/>
        <end position="30"/>
    </location>
</feature>
<proteinExistence type="predicted"/>
<feature type="repeat" description="PPR" evidence="2">
    <location>
        <begin position="159"/>
        <end position="193"/>
    </location>
</feature>
<evidence type="ECO:0000313" key="5">
    <source>
        <dbReference type="EMBL" id="CAE8624852.1"/>
    </source>
</evidence>
<dbReference type="PANTHER" id="PTHR47936:SF1">
    <property type="entry name" value="PENTATRICOPEPTIDE REPEAT-CONTAINING PROTEIN GUN1, CHLOROPLASTIC"/>
    <property type="match status" value="1"/>
</dbReference>
<dbReference type="EMBL" id="CAJNNV010028509">
    <property type="protein sequence ID" value="CAE8624852.1"/>
    <property type="molecule type" value="Genomic_DNA"/>
</dbReference>
<feature type="non-terminal residue" evidence="5">
    <location>
        <position position="760"/>
    </location>
</feature>
<evidence type="ECO:0000256" key="3">
    <source>
        <dbReference type="SAM" id="MobiDB-lite"/>
    </source>
</evidence>
<dbReference type="PANTHER" id="PTHR47936">
    <property type="entry name" value="PPR_LONG DOMAIN-CONTAINING PROTEIN"/>
    <property type="match status" value="1"/>
</dbReference>
<keyword evidence="6" id="KW-1185">Reference proteome</keyword>
<dbReference type="Proteomes" id="UP000654075">
    <property type="component" value="Unassembled WGS sequence"/>
</dbReference>
<name>A0A813GIQ2_POLGL</name>
<evidence type="ECO:0000256" key="2">
    <source>
        <dbReference type="PROSITE-ProRule" id="PRU00708"/>
    </source>
</evidence>